<protein>
    <submittedName>
        <fullName evidence="1">Uncharacterized protein</fullName>
    </submittedName>
</protein>
<accession>A0A0W0VJF9</accession>
<dbReference type="AlphaFoldDB" id="A0A0W0VJF9"/>
<dbReference type="Proteomes" id="UP000054761">
    <property type="component" value="Unassembled WGS sequence"/>
</dbReference>
<name>A0A0W0VJF9_9GAMM</name>
<gene>
    <name evidence="1" type="ORF">Lisr_1793</name>
</gene>
<reference evidence="1 2" key="1">
    <citation type="submission" date="2015-11" db="EMBL/GenBank/DDBJ databases">
        <title>Genomic analysis of 38 Legionella species identifies large and diverse effector repertoires.</title>
        <authorList>
            <person name="Burstein D."/>
            <person name="Amaro F."/>
            <person name="Zusman T."/>
            <person name="Lifshitz Z."/>
            <person name="Cohen O."/>
            <person name="Gilbert J.A."/>
            <person name="Pupko T."/>
            <person name="Shuman H.A."/>
            <person name="Segal G."/>
        </authorList>
    </citation>
    <scope>NUCLEOTIDE SEQUENCE [LARGE SCALE GENOMIC DNA]</scope>
    <source>
        <strain evidence="1 2">Bercovier 4</strain>
    </source>
</reference>
<proteinExistence type="predicted"/>
<dbReference type="EMBL" id="LNYH01000105">
    <property type="protein sequence ID" value="KTD20242.1"/>
    <property type="molecule type" value="Genomic_DNA"/>
</dbReference>
<evidence type="ECO:0000313" key="1">
    <source>
        <dbReference type="EMBL" id="KTD20242.1"/>
    </source>
</evidence>
<dbReference type="PATRIC" id="fig|454.4.peg.1948"/>
<dbReference type="OrthoDB" id="5654104at2"/>
<comment type="caution">
    <text evidence="1">The sequence shown here is derived from an EMBL/GenBank/DDBJ whole genome shotgun (WGS) entry which is preliminary data.</text>
</comment>
<dbReference type="RefSeq" id="WP_058502129.1">
    <property type="nucleotide sequence ID" value="NZ_CAAAJA010000033.1"/>
</dbReference>
<organism evidence="1 2">
    <name type="scientific">Legionella israelensis</name>
    <dbReference type="NCBI Taxonomy" id="454"/>
    <lineage>
        <taxon>Bacteria</taxon>
        <taxon>Pseudomonadati</taxon>
        <taxon>Pseudomonadota</taxon>
        <taxon>Gammaproteobacteria</taxon>
        <taxon>Legionellales</taxon>
        <taxon>Legionellaceae</taxon>
        <taxon>Legionella</taxon>
    </lineage>
</organism>
<sequence>MFEPFELITPVNKSTVLKFVDANAPFYSKFCLYHNSEIVSDCSFKPEEKKLIKENMQEYTSLIDALKTLNSNVKSKYLSEFIALVEKYKGKSHQSSAEGGLRI</sequence>
<evidence type="ECO:0000313" key="2">
    <source>
        <dbReference type="Proteomes" id="UP000054761"/>
    </source>
</evidence>
<keyword evidence="2" id="KW-1185">Reference proteome</keyword>